<proteinExistence type="predicted"/>
<evidence type="ECO:0000313" key="9">
    <source>
        <dbReference type="EMBL" id="SEH61641.1"/>
    </source>
</evidence>
<evidence type="ECO:0000256" key="6">
    <source>
        <dbReference type="ARBA" id="ARBA00023136"/>
    </source>
</evidence>
<dbReference type="PANTHER" id="PTHR32468:SF0">
    <property type="entry name" value="K(+)_H(+) ANTIPORTER 1"/>
    <property type="match status" value="1"/>
</dbReference>
<protein>
    <submittedName>
        <fullName evidence="9">Kef-type K+ transport system, membrane component KefB</fullName>
    </submittedName>
</protein>
<feature type="transmembrane region" description="Helical" evidence="7">
    <location>
        <begin position="208"/>
        <end position="226"/>
    </location>
</feature>
<feature type="transmembrane region" description="Helical" evidence="7">
    <location>
        <begin position="285"/>
        <end position="303"/>
    </location>
</feature>
<feature type="transmembrane region" description="Helical" evidence="7">
    <location>
        <begin position="172"/>
        <end position="196"/>
    </location>
</feature>
<keyword evidence="3 7" id="KW-0812">Transmembrane</keyword>
<keyword evidence="4 7" id="KW-1133">Transmembrane helix</keyword>
<keyword evidence="5" id="KW-0406">Ion transport</keyword>
<accession>A0A1H6JR04</accession>
<keyword evidence="2" id="KW-0813">Transport</keyword>
<dbReference type="GO" id="GO:0015297">
    <property type="term" value="F:antiporter activity"/>
    <property type="evidence" value="ECO:0007669"/>
    <property type="project" value="InterPro"/>
</dbReference>
<sequence>MTQISIFFIQAVLVVGLPFLMWRSLRWIGLVPLVVVQILTGLALGPSGLGQLFPDFWRLVFDPTQLSPLSGLQWLAVALFAFLTGLHVDAEDFRGYEKTALAAASGSVLVPLGLGAAAGLWLAPLVPDAVGPNGTPAMFALAFALCVAVTALPVMGAILREMEMHDSPLGRLAIGCAACNDAVIWVLLTAMVLAYGHGRPEASPWTDLVLAVGYISGMMGLVRPLVPRWLERVHDEPEMRLAGVVLLIFTSALAADLIGLHFVFGGFLAGLVLPRQFAADIGRQIEPATVIVLLPFFFLMTGLRTEIGLGNSGTLLVFAVGTGVALVGKLAGTAIPCLLTGLPPREAWALGALMQTKGLMEVIVLVILRDAGIIGASAFSGLLLMAVTTTLLTRPLTAVALSLPVVRKL</sequence>
<evidence type="ECO:0000256" key="7">
    <source>
        <dbReference type="SAM" id="Phobius"/>
    </source>
</evidence>
<organism evidence="9 10">
    <name type="scientific">Magnetospirillum fulvum</name>
    <name type="common">Rhodospirillum fulvum</name>
    <dbReference type="NCBI Taxonomy" id="1082"/>
    <lineage>
        <taxon>Bacteria</taxon>
        <taxon>Pseudomonadati</taxon>
        <taxon>Pseudomonadota</taxon>
        <taxon>Alphaproteobacteria</taxon>
        <taxon>Rhodospirillales</taxon>
        <taxon>Rhodospirillaceae</taxon>
        <taxon>Magnetospirillum</taxon>
    </lineage>
</organism>
<feature type="transmembrane region" description="Helical" evidence="7">
    <location>
        <begin position="246"/>
        <end position="273"/>
    </location>
</feature>
<keyword evidence="10" id="KW-1185">Reference proteome</keyword>
<evidence type="ECO:0000256" key="4">
    <source>
        <dbReference type="ARBA" id="ARBA00022989"/>
    </source>
</evidence>
<evidence type="ECO:0000313" key="10">
    <source>
        <dbReference type="Proteomes" id="UP000182983"/>
    </source>
</evidence>
<dbReference type="InterPro" id="IPR050794">
    <property type="entry name" value="CPA2_transporter"/>
</dbReference>
<dbReference type="AlphaFoldDB" id="A0A1H6JR04"/>
<evidence type="ECO:0000256" key="1">
    <source>
        <dbReference type="ARBA" id="ARBA00004141"/>
    </source>
</evidence>
<feature type="domain" description="Cation/H+ exchanger transmembrane" evidence="8">
    <location>
        <begin position="22"/>
        <end position="396"/>
    </location>
</feature>
<dbReference type="OrthoDB" id="9793589at2"/>
<dbReference type="EMBL" id="FNWO01000017">
    <property type="protein sequence ID" value="SEH61641.1"/>
    <property type="molecule type" value="Genomic_DNA"/>
</dbReference>
<comment type="subcellular location">
    <subcellularLocation>
        <location evidence="1">Membrane</location>
        <topology evidence="1">Multi-pass membrane protein</topology>
    </subcellularLocation>
</comment>
<evidence type="ECO:0000256" key="3">
    <source>
        <dbReference type="ARBA" id="ARBA00022692"/>
    </source>
</evidence>
<evidence type="ECO:0000259" key="8">
    <source>
        <dbReference type="Pfam" id="PF00999"/>
    </source>
</evidence>
<dbReference type="Gene3D" id="1.20.1530.20">
    <property type="match status" value="1"/>
</dbReference>
<dbReference type="InterPro" id="IPR038770">
    <property type="entry name" value="Na+/solute_symporter_sf"/>
</dbReference>
<dbReference type="GO" id="GO:1902600">
    <property type="term" value="P:proton transmembrane transport"/>
    <property type="evidence" value="ECO:0007669"/>
    <property type="project" value="InterPro"/>
</dbReference>
<evidence type="ECO:0000256" key="5">
    <source>
        <dbReference type="ARBA" id="ARBA00023065"/>
    </source>
</evidence>
<dbReference type="PANTHER" id="PTHR32468">
    <property type="entry name" value="CATION/H + ANTIPORTER"/>
    <property type="match status" value="1"/>
</dbReference>
<keyword evidence="6 7" id="KW-0472">Membrane</keyword>
<evidence type="ECO:0000256" key="2">
    <source>
        <dbReference type="ARBA" id="ARBA00022448"/>
    </source>
</evidence>
<feature type="transmembrane region" description="Helical" evidence="7">
    <location>
        <begin position="362"/>
        <end position="387"/>
    </location>
</feature>
<feature type="transmembrane region" description="Helical" evidence="7">
    <location>
        <begin position="100"/>
        <end position="125"/>
    </location>
</feature>
<name>A0A1H6JR04_MAGFU</name>
<feature type="transmembrane region" description="Helical" evidence="7">
    <location>
        <begin position="69"/>
        <end position="88"/>
    </location>
</feature>
<gene>
    <name evidence="9" type="ORF">SAMN04244559_03177</name>
</gene>
<dbReference type="Pfam" id="PF00999">
    <property type="entry name" value="Na_H_Exchanger"/>
    <property type="match status" value="1"/>
</dbReference>
<dbReference type="Proteomes" id="UP000182983">
    <property type="component" value="Unassembled WGS sequence"/>
</dbReference>
<dbReference type="GO" id="GO:0016020">
    <property type="term" value="C:membrane"/>
    <property type="evidence" value="ECO:0007669"/>
    <property type="project" value="UniProtKB-SubCell"/>
</dbReference>
<dbReference type="RefSeq" id="WP_074770302.1">
    <property type="nucleotide sequence ID" value="NZ_FNWO01000017.1"/>
</dbReference>
<feature type="transmembrane region" description="Helical" evidence="7">
    <location>
        <begin position="6"/>
        <end position="22"/>
    </location>
</feature>
<feature type="transmembrane region" description="Helical" evidence="7">
    <location>
        <begin position="29"/>
        <end position="49"/>
    </location>
</feature>
<reference evidence="10" key="1">
    <citation type="submission" date="2016-10" db="EMBL/GenBank/DDBJ databases">
        <authorList>
            <person name="Varghese N."/>
            <person name="Submissions S."/>
        </authorList>
    </citation>
    <scope>NUCLEOTIDE SEQUENCE [LARGE SCALE GENOMIC DNA]</scope>
    <source>
        <strain evidence="10">DSM 13234</strain>
    </source>
</reference>
<feature type="transmembrane region" description="Helical" evidence="7">
    <location>
        <begin position="315"/>
        <end position="342"/>
    </location>
</feature>
<dbReference type="InterPro" id="IPR006153">
    <property type="entry name" value="Cation/H_exchanger_TM"/>
</dbReference>
<feature type="transmembrane region" description="Helical" evidence="7">
    <location>
        <begin position="137"/>
        <end position="160"/>
    </location>
</feature>